<gene>
    <name evidence="10" type="ORF">SAMN05216447_103189</name>
</gene>
<evidence type="ECO:0000256" key="6">
    <source>
        <dbReference type="ARBA" id="ARBA00022840"/>
    </source>
</evidence>
<accession>A0A1H6IQI1</accession>
<comment type="caution">
    <text evidence="10">The sequence shown here is derived from an EMBL/GenBank/DDBJ whole genome shotgun (WGS) entry which is preliminary data.</text>
</comment>
<feature type="transmembrane region" description="Helical" evidence="8">
    <location>
        <begin position="488"/>
        <end position="514"/>
    </location>
</feature>
<dbReference type="SMART" id="SM00220">
    <property type="entry name" value="S_TKc"/>
    <property type="match status" value="1"/>
</dbReference>
<keyword evidence="3" id="KW-0808">Transferase</keyword>
<reference evidence="10 11" key="1">
    <citation type="submission" date="2016-10" db="EMBL/GenBank/DDBJ databases">
        <authorList>
            <person name="Varghese N."/>
            <person name="Submissions S."/>
        </authorList>
    </citation>
    <scope>NUCLEOTIDE SEQUENCE [LARGE SCALE GENOMIC DNA]</scope>
    <source>
        <strain evidence="10 11">WCP15</strain>
    </source>
</reference>
<dbReference type="Gene3D" id="3.30.200.20">
    <property type="entry name" value="Phosphorylase Kinase, domain 1"/>
    <property type="match status" value="1"/>
</dbReference>
<evidence type="ECO:0000256" key="7">
    <source>
        <dbReference type="SAM" id="MobiDB-lite"/>
    </source>
</evidence>
<evidence type="ECO:0000256" key="2">
    <source>
        <dbReference type="ARBA" id="ARBA00022527"/>
    </source>
</evidence>
<dbReference type="InterPro" id="IPR000719">
    <property type="entry name" value="Prot_kinase_dom"/>
</dbReference>
<keyword evidence="8" id="KW-0812">Transmembrane</keyword>
<dbReference type="CDD" id="cd14014">
    <property type="entry name" value="STKc_PknB_like"/>
    <property type="match status" value="1"/>
</dbReference>
<dbReference type="PANTHER" id="PTHR43289">
    <property type="entry name" value="MITOGEN-ACTIVATED PROTEIN KINASE KINASE KINASE 20-RELATED"/>
    <property type="match status" value="1"/>
</dbReference>
<protein>
    <recommendedName>
        <fullName evidence="1">non-specific serine/threonine protein kinase</fullName>
        <ecNumber evidence="1">2.7.11.1</ecNumber>
    </recommendedName>
</protein>
<evidence type="ECO:0000256" key="4">
    <source>
        <dbReference type="ARBA" id="ARBA00022741"/>
    </source>
</evidence>
<evidence type="ECO:0000256" key="5">
    <source>
        <dbReference type="ARBA" id="ARBA00022777"/>
    </source>
</evidence>
<evidence type="ECO:0000256" key="3">
    <source>
        <dbReference type="ARBA" id="ARBA00022679"/>
    </source>
</evidence>
<keyword evidence="4" id="KW-0547">Nucleotide-binding</keyword>
<evidence type="ECO:0000256" key="8">
    <source>
        <dbReference type="SAM" id="Phobius"/>
    </source>
</evidence>
<dbReference type="PANTHER" id="PTHR43289:SF6">
    <property type="entry name" value="SERINE_THREONINE-PROTEIN KINASE NEKL-3"/>
    <property type="match status" value="1"/>
</dbReference>
<evidence type="ECO:0000313" key="10">
    <source>
        <dbReference type="EMBL" id="SEH49269.1"/>
    </source>
</evidence>
<dbReference type="Proteomes" id="UP000199135">
    <property type="component" value="Unassembled WGS sequence"/>
</dbReference>
<dbReference type="Pfam" id="PF00069">
    <property type="entry name" value="Pkinase"/>
    <property type="match status" value="1"/>
</dbReference>
<keyword evidence="8" id="KW-0472">Membrane</keyword>
<dbReference type="PROSITE" id="PS50011">
    <property type="entry name" value="PROTEIN_KINASE_DOM"/>
    <property type="match status" value="1"/>
</dbReference>
<feature type="transmembrane region" description="Helical" evidence="8">
    <location>
        <begin position="577"/>
        <end position="598"/>
    </location>
</feature>
<name>A0A1H6IQI1_9ACTN</name>
<keyword evidence="2 10" id="KW-0723">Serine/threonine-protein kinase</keyword>
<feature type="region of interest" description="Disordered" evidence="7">
    <location>
        <begin position="1"/>
        <end position="27"/>
    </location>
</feature>
<feature type="transmembrane region" description="Helical" evidence="8">
    <location>
        <begin position="422"/>
        <end position="442"/>
    </location>
</feature>
<evidence type="ECO:0000259" key="9">
    <source>
        <dbReference type="PROSITE" id="PS50011"/>
    </source>
</evidence>
<feature type="region of interest" description="Disordered" evidence="7">
    <location>
        <begin position="243"/>
        <end position="268"/>
    </location>
</feature>
<feature type="transmembrane region" description="Helical" evidence="8">
    <location>
        <begin position="454"/>
        <end position="476"/>
    </location>
</feature>
<keyword evidence="6" id="KW-0067">ATP-binding</keyword>
<feature type="transmembrane region" description="Helical" evidence="8">
    <location>
        <begin position="521"/>
        <end position="540"/>
    </location>
</feature>
<feature type="transmembrane region" description="Helical" evidence="8">
    <location>
        <begin position="386"/>
        <end position="416"/>
    </location>
</feature>
<feature type="compositionally biased region" description="Basic and acidic residues" evidence="7">
    <location>
        <begin position="250"/>
        <end position="260"/>
    </location>
</feature>
<dbReference type="InterPro" id="IPR011009">
    <property type="entry name" value="Kinase-like_dom_sf"/>
</dbReference>
<evidence type="ECO:0000256" key="1">
    <source>
        <dbReference type="ARBA" id="ARBA00012513"/>
    </source>
</evidence>
<dbReference type="InterPro" id="IPR008271">
    <property type="entry name" value="Ser/Thr_kinase_AS"/>
</dbReference>
<dbReference type="PROSITE" id="PS00108">
    <property type="entry name" value="PROTEIN_KINASE_ST"/>
    <property type="match status" value="1"/>
</dbReference>
<dbReference type="Gene3D" id="1.10.510.10">
    <property type="entry name" value="Transferase(Phosphotransferase) domain 1"/>
    <property type="match status" value="1"/>
</dbReference>
<keyword evidence="5 10" id="KW-0418">Kinase</keyword>
<sequence length="615" mass="64209">MDNYPQSQLRPGRSYPAGGATDVTPSHLSPRPNYALLLNRYRIMGSNESGGFGTVLTCWDTRLQRRVAIKRMPLVAQAGYARETSTIEEALAEARTSSMLAHPNIVTVFDFEIDPAYAYLVMEYVDGLTLAELLSRVEGGTLTGDECAYLVESVAKALQFAHDNGVLHLDIKPSNIMIDHSGVVKLCDFGMATLASAAGYGGARGGTVGYMPPEQIDGDLVDERCDVFSLAVVVWQSLTGSNPFASNSAEESRRKIDRGPKPALSKTNPEYEGMAEEALMQALDPNPSSRIPSIEAFSSEVSFGLGDSAQGADSIRLLMGRDEASQASEGDWNPSDLPLSYRYPWLGGLFERGGAALATAVLSVPLAPHILSGAGGTWTGDGAVSCAILCAIATAVAALWQPAGAALVAVGLALAIGLGGEGGAASVMLPAAIVALFLCWWIKFGTREKLSTPAVLLSAALSTPCGGIAPSAYAFAPLGAAATAMGGWFFATIYVSARSAGFSAPATATALLSLAGSAETWAALLGCTFSAAIGSAITRFRPTTGMGVFGQISATLIFLFSQAVVHRVKNGGIWEAPSWDSVGVAVVLCVLLCITTAIRGPQPAEEEVEDIHELA</sequence>
<dbReference type="EMBL" id="FNWT01000003">
    <property type="protein sequence ID" value="SEH49269.1"/>
    <property type="molecule type" value="Genomic_DNA"/>
</dbReference>
<proteinExistence type="predicted"/>
<evidence type="ECO:0000313" key="11">
    <source>
        <dbReference type="Proteomes" id="UP000199135"/>
    </source>
</evidence>
<feature type="transmembrane region" description="Helical" evidence="8">
    <location>
        <begin position="546"/>
        <end position="565"/>
    </location>
</feature>
<dbReference type="SUPFAM" id="SSF56112">
    <property type="entry name" value="Protein kinase-like (PK-like)"/>
    <property type="match status" value="1"/>
</dbReference>
<keyword evidence="8" id="KW-1133">Transmembrane helix</keyword>
<organism evidence="10 11">
    <name type="scientific">Parafannyhessea umbonata</name>
    <dbReference type="NCBI Taxonomy" id="604330"/>
    <lineage>
        <taxon>Bacteria</taxon>
        <taxon>Bacillati</taxon>
        <taxon>Actinomycetota</taxon>
        <taxon>Coriobacteriia</taxon>
        <taxon>Coriobacteriales</taxon>
        <taxon>Atopobiaceae</taxon>
        <taxon>Parafannyhessea</taxon>
    </lineage>
</organism>
<keyword evidence="11" id="KW-1185">Reference proteome</keyword>
<dbReference type="EC" id="2.7.11.1" evidence="1"/>
<feature type="domain" description="Protein kinase" evidence="9">
    <location>
        <begin position="41"/>
        <end position="303"/>
    </location>
</feature>
<dbReference type="GO" id="GO:0004674">
    <property type="term" value="F:protein serine/threonine kinase activity"/>
    <property type="evidence" value="ECO:0007669"/>
    <property type="project" value="UniProtKB-KW"/>
</dbReference>